<dbReference type="GO" id="GO:0043571">
    <property type="term" value="P:maintenance of CRISPR repeat elements"/>
    <property type="evidence" value="ECO:0007669"/>
    <property type="project" value="UniProtKB-UniRule"/>
</dbReference>
<evidence type="ECO:0000313" key="10">
    <source>
        <dbReference type="EMBL" id="TSE29910.1"/>
    </source>
</evidence>
<comment type="similarity">
    <text evidence="2 9">Belongs to the CRISPR-associated endoribonuclease Cas2 protein family.</text>
</comment>
<dbReference type="Gene3D" id="3.30.70.240">
    <property type="match status" value="1"/>
</dbReference>
<dbReference type="InterPro" id="IPR021127">
    <property type="entry name" value="CRISPR_associated_Cas2"/>
</dbReference>
<dbReference type="HAMAP" id="MF_01471">
    <property type="entry name" value="Cas2"/>
    <property type="match status" value="1"/>
</dbReference>
<keyword evidence="4 9" id="KW-0479">Metal-binding</keyword>
<dbReference type="EC" id="3.1.-.-" evidence="9"/>
<dbReference type="Pfam" id="PF09827">
    <property type="entry name" value="CRISPR_Cas2"/>
    <property type="match status" value="1"/>
</dbReference>
<dbReference type="SUPFAM" id="SSF143430">
    <property type="entry name" value="TTP0101/SSO1404-like"/>
    <property type="match status" value="1"/>
</dbReference>
<dbReference type="RefSeq" id="WP_082007670.1">
    <property type="nucleotide sequence ID" value="NZ_CP083911.1"/>
</dbReference>
<accession>A0A554X241</accession>
<dbReference type="CDD" id="cd09725">
    <property type="entry name" value="Cas2_I_II_III"/>
    <property type="match status" value="1"/>
</dbReference>
<proteinExistence type="inferred from homology"/>
<dbReference type="AlphaFoldDB" id="A0A554X241"/>
<reference evidence="10 11" key="1">
    <citation type="submission" date="2019-07" db="EMBL/GenBank/DDBJ databases">
        <title>Tepidimonas taiwanensis I1-1 draft genome.</title>
        <authorList>
            <person name="Da Costa M.S."/>
            <person name="Froufe H.J.C."/>
            <person name="Egas C."/>
            <person name="Albuquerque L."/>
        </authorList>
    </citation>
    <scope>NUCLEOTIDE SEQUENCE [LARGE SCALE GENOMIC DNA]</scope>
    <source>
        <strain evidence="10 11">I1-1</strain>
    </source>
</reference>
<comment type="subunit">
    <text evidence="9">Homodimer, forms a heterotetramer with a Cas1 homodimer.</text>
</comment>
<evidence type="ECO:0000256" key="1">
    <source>
        <dbReference type="ARBA" id="ARBA00001946"/>
    </source>
</evidence>
<keyword evidence="5 9" id="KW-0255">Endonuclease</keyword>
<evidence type="ECO:0000313" key="11">
    <source>
        <dbReference type="Proteomes" id="UP000317763"/>
    </source>
</evidence>
<dbReference type="OrthoDB" id="9798176at2"/>
<dbReference type="GO" id="GO:0046872">
    <property type="term" value="F:metal ion binding"/>
    <property type="evidence" value="ECO:0007669"/>
    <property type="project" value="UniProtKB-UniRule"/>
</dbReference>
<keyword evidence="3 9" id="KW-0540">Nuclease</keyword>
<dbReference type="EMBL" id="VJOM01000028">
    <property type="protein sequence ID" value="TSE29910.1"/>
    <property type="molecule type" value="Genomic_DNA"/>
</dbReference>
<feature type="binding site" evidence="9">
    <location>
        <position position="11"/>
    </location>
    <ligand>
        <name>Mg(2+)</name>
        <dbReference type="ChEBI" id="CHEBI:18420"/>
        <note>catalytic</note>
    </ligand>
</feature>
<gene>
    <name evidence="10" type="primary">cas2_2</name>
    <name evidence="9" type="synonym">cas2</name>
    <name evidence="10" type="ORF">Ttaiw_02133</name>
</gene>
<keyword evidence="8 9" id="KW-0051">Antiviral defense</keyword>
<keyword evidence="11" id="KW-1185">Reference proteome</keyword>
<sequence length="117" mass="13242">MQPRAWLIAYDIRDPRRLVRVHRRMLRYATPIEYSVFWMHGTPAQRVECLADVGVLLKKGEDDLRVYAIPARGLRLRLGAPVLPQGIQWSALPAAFLWDGLAHEAVGAASARGWADR</sequence>
<evidence type="ECO:0000256" key="7">
    <source>
        <dbReference type="ARBA" id="ARBA00022842"/>
    </source>
</evidence>
<dbReference type="GO" id="GO:0051607">
    <property type="term" value="P:defense response to virus"/>
    <property type="evidence" value="ECO:0007669"/>
    <property type="project" value="UniProtKB-UniRule"/>
</dbReference>
<evidence type="ECO:0000256" key="3">
    <source>
        <dbReference type="ARBA" id="ARBA00022722"/>
    </source>
</evidence>
<keyword evidence="6 9" id="KW-0378">Hydrolase</keyword>
<evidence type="ECO:0000256" key="4">
    <source>
        <dbReference type="ARBA" id="ARBA00022723"/>
    </source>
</evidence>
<dbReference type="GO" id="GO:0016787">
    <property type="term" value="F:hydrolase activity"/>
    <property type="evidence" value="ECO:0007669"/>
    <property type="project" value="UniProtKB-KW"/>
</dbReference>
<dbReference type="Proteomes" id="UP000317763">
    <property type="component" value="Unassembled WGS sequence"/>
</dbReference>
<evidence type="ECO:0000256" key="2">
    <source>
        <dbReference type="ARBA" id="ARBA00009959"/>
    </source>
</evidence>
<dbReference type="STRING" id="307486.GCA_000807215_02717"/>
<dbReference type="InterPro" id="IPR019199">
    <property type="entry name" value="Virulence_VapD/CRISPR_Cas2"/>
</dbReference>
<keyword evidence="7 9" id="KW-0460">Magnesium</keyword>
<comment type="function">
    <text evidence="9">CRISPR (clustered regularly interspaced short palindromic repeat), is an adaptive immune system that provides protection against mobile genetic elements (viruses, transposable elements and conjugative plasmids). CRISPR clusters contain sequences complementary to antecedent mobile elements and target invading nucleic acids. CRISPR clusters are transcribed and processed into CRISPR RNA (crRNA). Functions as a ssRNA-specific endoribonuclease. Involved in the integration of spacer DNA into the CRISPR cassette.</text>
</comment>
<evidence type="ECO:0000256" key="8">
    <source>
        <dbReference type="ARBA" id="ARBA00023118"/>
    </source>
</evidence>
<comment type="caution">
    <text evidence="10">The sequence shown here is derived from an EMBL/GenBank/DDBJ whole genome shotgun (WGS) entry which is preliminary data.</text>
</comment>
<dbReference type="GO" id="GO:0004521">
    <property type="term" value="F:RNA endonuclease activity"/>
    <property type="evidence" value="ECO:0007669"/>
    <property type="project" value="InterPro"/>
</dbReference>
<evidence type="ECO:0000256" key="5">
    <source>
        <dbReference type="ARBA" id="ARBA00022759"/>
    </source>
</evidence>
<protein>
    <recommendedName>
        <fullName evidence="9">CRISPR-associated endoribonuclease Cas2</fullName>
        <ecNumber evidence="9">3.1.-.-</ecNumber>
    </recommendedName>
</protein>
<organism evidence="10 11">
    <name type="scientific">Tepidimonas taiwanensis</name>
    <dbReference type="NCBI Taxonomy" id="307486"/>
    <lineage>
        <taxon>Bacteria</taxon>
        <taxon>Pseudomonadati</taxon>
        <taxon>Pseudomonadota</taxon>
        <taxon>Betaproteobacteria</taxon>
        <taxon>Burkholderiales</taxon>
        <taxon>Tepidimonas</taxon>
    </lineage>
</organism>
<comment type="cofactor">
    <cofactor evidence="1 9">
        <name>Mg(2+)</name>
        <dbReference type="ChEBI" id="CHEBI:18420"/>
    </cofactor>
</comment>
<evidence type="ECO:0000256" key="9">
    <source>
        <dbReference type="HAMAP-Rule" id="MF_01471"/>
    </source>
</evidence>
<name>A0A554X241_9BURK</name>
<evidence type="ECO:0000256" key="6">
    <source>
        <dbReference type="ARBA" id="ARBA00022801"/>
    </source>
</evidence>